<accession>J9FTN4</accession>
<protein>
    <submittedName>
        <fullName evidence="1">SNF2 family protein</fullName>
    </submittedName>
</protein>
<reference evidence="1" key="1">
    <citation type="journal article" date="2012" name="PLoS ONE">
        <title>Gene sets for utilization of primary and secondary nutrition supplies in the distal gut of endangered iberian lynx.</title>
        <authorList>
            <person name="Alcaide M."/>
            <person name="Messina E."/>
            <person name="Richter M."/>
            <person name="Bargiela R."/>
            <person name="Peplies J."/>
            <person name="Huws S.A."/>
            <person name="Newbold C.J."/>
            <person name="Golyshin P.N."/>
            <person name="Simon M.A."/>
            <person name="Lopez G."/>
            <person name="Yakimov M.M."/>
            <person name="Ferrer M."/>
        </authorList>
    </citation>
    <scope>NUCLEOTIDE SEQUENCE</scope>
</reference>
<feature type="non-terminal residue" evidence="1">
    <location>
        <position position="1"/>
    </location>
</feature>
<name>J9FTN4_9ZZZZ</name>
<proteinExistence type="predicted"/>
<evidence type="ECO:0000313" key="1">
    <source>
        <dbReference type="EMBL" id="EJW90729.1"/>
    </source>
</evidence>
<sequence length="131" mass="14922">EEYLASLAEDTNFENAIHEGWFSKIKTFFMKMLAKAGVKLNVELSDNELRYILWRSYENLAEPGRYRGVIEQATDVAKQYELGVGNYANDISSSSHVADEVLLREEKSLSDAINDFTSKYHSAPIEIVHND</sequence>
<gene>
    <name evidence="1" type="ORF">EVA_21164</name>
</gene>
<comment type="caution">
    <text evidence="1">The sequence shown here is derived from an EMBL/GenBank/DDBJ whole genome shotgun (WGS) entry which is preliminary data.</text>
</comment>
<dbReference type="AlphaFoldDB" id="J9FTN4"/>
<feature type="non-terminal residue" evidence="1">
    <location>
        <position position="131"/>
    </location>
</feature>
<organism evidence="1">
    <name type="scientific">gut metagenome</name>
    <dbReference type="NCBI Taxonomy" id="749906"/>
    <lineage>
        <taxon>unclassified sequences</taxon>
        <taxon>metagenomes</taxon>
        <taxon>organismal metagenomes</taxon>
    </lineage>
</organism>
<dbReference type="EMBL" id="AMCI01008652">
    <property type="protein sequence ID" value="EJW90729.1"/>
    <property type="molecule type" value="Genomic_DNA"/>
</dbReference>